<keyword evidence="3" id="KW-1185">Reference proteome</keyword>
<name>A0A267F7L3_9PLAT</name>
<reference evidence="2 3" key="1">
    <citation type="submission" date="2017-06" db="EMBL/GenBank/DDBJ databases">
        <title>A platform for efficient transgenesis in Macrostomum lignano, a flatworm model organism for stem cell research.</title>
        <authorList>
            <person name="Berezikov E."/>
        </authorList>
    </citation>
    <scope>NUCLEOTIDE SEQUENCE [LARGE SCALE GENOMIC DNA]</scope>
    <source>
        <strain evidence="2">DV1</strain>
        <tissue evidence="2">Whole organism</tissue>
    </source>
</reference>
<dbReference type="InterPro" id="IPR029071">
    <property type="entry name" value="Ubiquitin-like_domsf"/>
</dbReference>
<evidence type="ECO:0000256" key="1">
    <source>
        <dbReference type="SAM" id="MobiDB-lite"/>
    </source>
</evidence>
<evidence type="ECO:0000313" key="2">
    <source>
        <dbReference type="EMBL" id="PAA69775.1"/>
    </source>
</evidence>
<accession>A0A267F7L3</accession>
<dbReference type="EMBL" id="NIVC01001293">
    <property type="protein sequence ID" value="PAA69775.1"/>
    <property type="molecule type" value="Genomic_DNA"/>
</dbReference>
<evidence type="ECO:0000313" key="3">
    <source>
        <dbReference type="Proteomes" id="UP000215902"/>
    </source>
</evidence>
<feature type="compositionally biased region" description="Basic and acidic residues" evidence="1">
    <location>
        <begin position="1"/>
        <end position="16"/>
    </location>
</feature>
<feature type="non-terminal residue" evidence="2">
    <location>
        <position position="1"/>
    </location>
</feature>
<dbReference type="SUPFAM" id="SSF54236">
    <property type="entry name" value="Ubiquitin-like"/>
    <property type="match status" value="1"/>
</dbReference>
<protein>
    <recommendedName>
        <fullName evidence="4">Ubiquitin-like domain-containing protein</fullName>
    </recommendedName>
</protein>
<sequence length="162" mass="18740">KLREVTSASHDNREMDQPDNEETQFQKSLLRHRYSMSFSLNLLSTDITIRELKLMVLEKLQIPLRDQLIYRCTSNVITDGGSSADQTQFSRPDDSVSLRYLGLASGDHLHLVALNRGTRYLLILHFCQEFRFAERRRRNWNQRMVPSNDIEIGGGSSDAQLQ</sequence>
<comment type="caution">
    <text evidence="2">The sequence shown here is derived from an EMBL/GenBank/DDBJ whole genome shotgun (WGS) entry which is preliminary data.</text>
</comment>
<gene>
    <name evidence="2" type="ORF">BOX15_Mlig023443g1</name>
</gene>
<evidence type="ECO:0008006" key="4">
    <source>
        <dbReference type="Google" id="ProtNLM"/>
    </source>
</evidence>
<proteinExistence type="predicted"/>
<dbReference type="Proteomes" id="UP000215902">
    <property type="component" value="Unassembled WGS sequence"/>
</dbReference>
<organism evidence="2 3">
    <name type="scientific">Macrostomum lignano</name>
    <dbReference type="NCBI Taxonomy" id="282301"/>
    <lineage>
        <taxon>Eukaryota</taxon>
        <taxon>Metazoa</taxon>
        <taxon>Spiralia</taxon>
        <taxon>Lophotrochozoa</taxon>
        <taxon>Platyhelminthes</taxon>
        <taxon>Rhabditophora</taxon>
        <taxon>Macrostomorpha</taxon>
        <taxon>Macrostomida</taxon>
        <taxon>Macrostomidae</taxon>
        <taxon>Macrostomum</taxon>
    </lineage>
</organism>
<feature type="region of interest" description="Disordered" evidence="1">
    <location>
        <begin position="1"/>
        <end position="23"/>
    </location>
</feature>
<dbReference type="AlphaFoldDB" id="A0A267F7L3"/>